<sequence>MSEGKHMQHTITANPVTHCLPFLDSCLNFLLICYAEVLGTKKRNNSTSKIEDHSKFQNLELPTSQYF</sequence>
<reference evidence="1" key="1">
    <citation type="submission" date="2014-09" db="EMBL/GenBank/DDBJ databases">
        <authorList>
            <person name="Magalhaes I.L.F."/>
            <person name="Oliveira U."/>
            <person name="Santos F.R."/>
            <person name="Vidigal T.H.D.A."/>
            <person name="Brescovit A.D."/>
            <person name="Santos A.J."/>
        </authorList>
    </citation>
    <scope>NUCLEOTIDE SEQUENCE</scope>
    <source>
        <tissue evidence="1">Shoot tissue taken approximately 20 cm above the soil surface</tissue>
    </source>
</reference>
<reference evidence="1" key="2">
    <citation type="journal article" date="2015" name="Data Brief">
        <title>Shoot transcriptome of the giant reed, Arundo donax.</title>
        <authorList>
            <person name="Barrero R.A."/>
            <person name="Guerrero F.D."/>
            <person name="Moolhuijzen P."/>
            <person name="Goolsby J.A."/>
            <person name="Tidwell J."/>
            <person name="Bellgard S.E."/>
            <person name="Bellgard M.I."/>
        </authorList>
    </citation>
    <scope>NUCLEOTIDE SEQUENCE</scope>
    <source>
        <tissue evidence="1">Shoot tissue taken approximately 20 cm above the soil surface</tissue>
    </source>
</reference>
<proteinExistence type="predicted"/>
<evidence type="ECO:0000313" key="1">
    <source>
        <dbReference type="EMBL" id="JAD19409.1"/>
    </source>
</evidence>
<dbReference type="EMBL" id="GBRH01278486">
    <property type="protein sequence ID" value="JAD19409.1"/>
    <property type="molecule type" value="Transcribed_RNA"/>
</dbReference>
<accession>A0A0A8XZH3</accession>
<protein>
    <submittedName>
        <fullName evidence="1">Uncharacterized protein</fullName>
    </submittedName>
</protein>
<dbReference type="AlphaFoldDB" id="A0A0A8XZH3"/>
<organism evidence="1">
    <name type="scientific">Arundo donax</name>
    <name type="common">Giant reed</name>
    <name type="synonym">Donax arundinaceus</name>
    <dbReference type="NCBI Taxonomy" id="35708"/>
    <lineage>
        <taxon>Eukaryota</taxon>
        <taxon>Viridiplantae</taxon>
        <taxon>Streptophyta</taxon>
        <taxon>Embryophyta</taxon>
        <taxon>Tracheophyta</taxon>
        <taxon>Spermatophyta</taxon>
        <taxon>Magnoliopsida</taxon>
        <taxon>Liliopsida</taxon>
        <taxon>Poales</taxon>
        <taxon>Poaceae</taxon>
        <taxon>PACMAD clade</taxon>
        <taxon>Arundinoideae</taxon>
        <taxon>Arundineae</taxon>
        <taxon>Arundo</taxon>
    </lineage>
</organism>
<name>A0A0A8XZH3_ARUDO</name>